<sequence length="39" mass="4598">MLMPKTTSLTRKTEQSGYRRDQGSCRHSWLKLSTYICFS</sequence>
<name>A0A0A8Y2W8_ARUDO</name>
<dbReference type="EMBL" id="GBRH01277796">
    <property type="protein sequence ID" value="JAD20099.1"/>
    <property type="molecule type" value="Transcribed_RNA"/>
</dbReference>
<protein>
    <submittedName>
        <fullName evidence="2">Uncharacterized protein</fullName>
    </submittedName>
</protein>
<evidence type="ECO:0000256" key="1">
    <source>
        <dbReference type="SAM" id="MobiDB-lite"/>
    </source>
</evidence>
<feature type="compositionally biased region" description="Basic and acidic residues" evidence="1">
    <location>
        <begin position="11"/>
        <end position="23"/>
    </location>
</feature>
<accession>A0A0A8Y2W8</accession>
<feature type="region of interest" description="Disordered" evidence="1">
    <location>
        <begin position="1"/>
        <end position="23"/>
    </location>
</feature>
<feature type="compositionally biased region" description="Polar residues" evidence="1">
    <location>
        <begin position="1"/>
        <end position="10"/>
    </location>
</feature>
<reference evidence="2" key="2">
    <citation type="journal article" date="2015" name="Data Brief">
        <title>Shoot transcriptome of the giant reed, Arundo donax.</title>
        <authorList>
            <person name="Barrero R.A."/>
            <person name="Guerrero F.D."/>
            <person name="Moolhuijzen P."/>
            <person name="Goolsby J.A."/>
            <person name="Tidwell J."/>
            <person name="Bellgard S.E."/>
            <person name="Bellgard M.I."/>
        </authorList>
    </citation>
    <scope>NUCLEOTIDE SEQUENCE</scope>
    <source>
        <tissue evidence="2">Shoot tissue taken approximately 20 cm above the soil surface</tissue>
    </source>
</reference>
<evidence type="ECO:0000313" key="2">
    <source>
        <dbReference type="EMBL" id="JAD20099.1"/>
    </source>
</evidence>
<reference evidence="2" key="1">
    <citation type="submission" date="2014-09" db="EMBL/GenBank/DDBJ databases">
        <authorList>
            <person name="Magalhaes I.L.F."/>
            <person name="Oliveira U."/>
            <person name="Santos F.R."/>
            <person name="Vidigal T.H.D.A."/>
            <person name="Brescovit A.D."/>
            <person name="Santos A.J."/>
        </authorList>
    </citation>
    <scope>NUCLEOTIDE SEQUENCE</scope>
    <source>
        <tissue evidence="2">Shoot tissue taken approximately 20 cm above the soil surface</tissue>
    </source>
</reference>
<proteinExistence type="predicted"/>
<dbReference type="AlphaFoldDB" id="A0A0A8Y2W8"/>
<organism evidence="2">
    <name type="scientific">Arundo donax</name>
    <name type="common">Giant reed</name>
    <name type="synonym">Donax arundinaceus</name>
    <dbReference type="NCBI Taxonomy" id="35708"/>
    <lineage>
        <taxon>Eukaryota</taxon>
        <taxon>Viridiplantae</taxon>
        <taxon>Streptophyta</taxon>
        <taxon>Embryophyta</taxon>
        <taxon>Tracheophyta</taxon>
        <taxon>Spermatophyta</taxon>
        <taxon>Magnoliopsida</taxon>
        <taxon>Liliopsida</taxon>
        <taxon>Poales</taxon>
        <taxon>Poaceae</taxon>
        <taxon>PACMAD clade</taxon>
        <taxon>Arundinoideae</taxon>
        <taxon>Arundineae</taxon>
        <taxon>Arundo</taxon>
    </lineage>
</organism>